<dbReference type="AlphaFoldDB" id="A0A388JK72"/>
<keyword evidence="2" id="KW-1185">Reference proteome</keyword>
<gene>
    <name evidence="1" type="ORF">CBR_g77550</name>
</gene>
<sequence>RGDKGGIGSLARGNVQVRACRSRVIPAAQDWVGASMSMLRIVGWRG</sequence>
<organism evidence="1 2">
    <name type="scientific">Chara braunii</name>
    <name type="common">Braun's stonewort</name>
    <dbReference type="NCBI Taxonomy" id="69332"/>
    <lineage>
        <taxon>Eukaryota</taxon>
        <taxon>Viridiplantae</taxon>
        <taxon>Streptophyta</taxon>
        <taxon>Charophyceae</taxon>
        <taxon>Charales</taxon>
        <taxon>Characeae</taxon>
        <taxon>Chara</taxon>
    </lineage>
</organism>
<dbReference type="Proteomes" id="UP000265515">
    <property type="component" value="Unassembled WGS sequence"/>
</dbReference>
<feature type="non-terminal residue" evidence="1">
    <location>
        <position position="1"/>
    </location>
</feature>
<comment type="caution">
    <text evidence="1">The sequence shown here is derived from an EMBL/GenBank/DDBJ whole genome shotgun (WGS) entry which is preliminary data.</text>
</comment>
<evidence type="ECO:0000313" key="2">
    <source>
        <dbReference type="Proteomes" id="UP000265515"/>
    </source>
</evidence>
<reference evidence="1 2" key="1">
    <citation type="journal article" date="2018" name="Cell">
        <title>The Chara Genome: Secondary Complexity and Implications for Plant Terrestrialization.</title>
        <authorList>
            <person name="Nishiyama T."/>
            <person name="Sakayama H."/>
            <person name="Vries J.D."/>
            <person name="Buschmann H."/>
            <person name="Saint-Marcoux D."/>
            <person name="Ullrich K.K."/>
            <person name="Haas F.B."/>
            <person name="Vanderstraeten L."/>
            <person name="Becker D."/>
            <person name="Lang D."/>
            <person name="Vosolsobe S."/>
            <person name="Rombauts S."/>
            <person name="Wilhelmsson P.K.I."/>
            <person name="Janitza P."/>
            <person name="Kern R."/>
            <person name="Heyl A."/>
            <person name="Rumpler F."/>
            <person name="Villalobos L.I.A.C."/>
            <person name="Clay J.M."/>
            <person name="Skokan R."/>
            <person name="Toyoda A."/>
            <person name="Suzuki Y."/>
            <person name="Kagoshima H."/>
            <person name="Schijlen E."/>
            <person name="Tajeshwar N."/>
            <person name="Catarino B."/>
            <person name="Hetherington A.J."/>
            <person name="Saltykova A."/>
            <person name="Bonnot C."/>
            <person name="Breuninger H."/>
            <person name="Symeonidi A."/>
            <person name="Radhakrishnan G.V."/>
            <person name="Van Nieuwerburgh F."/>
            <person name="Deforce D."/>
            <person name="Chang C."/>
            <person name="Karol K.G."/>
            <person name="Hedrich R."/>
            <person name="Ulvskov P."/>
            <person name="Glockner G."/>
            <person name="Delwiche C.F."/>
            <person name="Petrasek J."/>
            <person name="Van de Peer Y."/>
            <person name="Friml J."/>
            <person name="Beilby M."/>
            <person name="Dolan L."/>
            <person name="Kohara Y."/>
            <person name="Sugano S."/>
            <person name="Fujiyama A."/>
            <person name="Delaux P.-M."/>
            <person name="Quint M."/>
            <person name="TheiBen G."/>
            <person name="Hagemann M."/>
            <person name="Harholt J."/>
            <person name="Dunand C."/>
            <person name="Zachgo S."/>
            <person name="Langdale J."/>
            <person name="Maumus F."/>
            <person name="Straeten D.V.D."/>
            <person name="Gould S.B."/>
            <person name="Rensing S.A."/>
        </authorList>
    </citation>
    <scope>NUCLEOTIDE SEQUENCE [LARGE SCALE GENOMIC DNA]</scope>
    <source>
        <strain evidence="1 2">S276</strain>
    </source>
</reference>
<dbReference type="EMBL" id="BFEA01003249">
    <property type="protein sequence ID" value="GBG44006.1"/>
    <property type="molecule type" value="Genomic_DNA"/>
</dbReference>
<dbReference type="Gramene" id="GBG44006">
    <property type="protein sequence ID" value="GBG44006"/>
    <property type="gene ID" value="CBR_g77550"/>
</dbReference>
<accession>A0A388JK72</accession>
<proteinExistence type="predicted"/>
<evidence type="ECO:0000313" key="1">
    <source>
        <dbReference type="EMBL" id="GBG44006.1"/>
    </source>
</evidence>
<name>A0A388JK72_CHABU</name>
<protein>
    <submittedName>
        <fullName evidence="1">Uncharacterized protein</fullName>
    </submittedName>
</protein>